<sequence>MNRHCPNYTMHYYKLYKCGFYDLDKLIEIYNDYEKNRYKWKKLPPWEYGSFCGAQRELKQLINDISNGITL</sequence>
<accession>A0A8S5S9R3</accession>
<reference evidence="1" key="1">
    <citation type="journal article" date="2021" name="Proc. Natl. Acad. Sci. U.S.A.">
        <title>A Catalog of Tens of Thousands of Viruses from Human Metagenomes Reveals Hidden Associations with Chronic Diseases.</title>
        <authorList>
            <person name="Tisza M.J."/>
            <person name="Buck C.B."/>
        </authorList>
    </citation>
    <scope>NUCLEOTIDE SEQUENCE</scope>
    <source>
        <strain evidence="1">CtGns7</strain>
    </source>
</reference>
<proteinExistence type="predicted"/>
<protein>
    <submittedName>
        <fullName evidence="1">Uncharacterized protein</fullName>
    </submittedName>
</protein>
<organism evidence="1">
    <name type="scientific">Phage sp. ctGns7</name>
    <dbReference type="NCBI Taxonomy" id="2828003"/>
    <lineage>
        <taxon>Viruses</taxon>
    </lineage>
</organism>
<evidence type="ECO:0000313" key="1">
    <source>
        <dbReference type="EMBL" id="DAF47423.1"/>
    </source>
</evidence>
<dbReference type="EMBL" id="BK032555">
    <property type="protein sequence ID" value="DAF47423.1"/>
    <property type="molecule type" value="Genomic_DNA"/>
</dbReference>
<name>A0A8S5S9R3_9VIRU</name>